<feature type="compositionally biased region" description="Polar residues" evidence="7">
    <location>
        <begin position="68"/>
        <end position="83"/>
    </location>
</feature>
<feature type="compositionally biased region" description="Polar residues" evidence="7">
    <location>
        <begin position="376"/>
        <end position="386"/>
    </location>
</feature>
<evidence type="ECO:0000256" key="6">
    <source>
        <dbReference type="PROSITE-ProRule" id="PRU00089"/>
    </source>
</evidence>
<evidence type="ECO:0000256" key="7">
    <source>
        <dbReference type="SAM" id="MobiDB-lite"/>
    </source>
</evidence>
<dbReference type="InterPro" id="IPR030456">
    <property type="entry name" value="TF_fork_head_CS_2"/>
</dbReference>
<feature type="domain" description="Fork-head" evidence="8">
    <location>
        <begin position="199"/>
        <end position="294"/>
    </location>
</feature>
<evidence type="ECO:0000256" key="1">
    <source>
        <dbReference type="ARBA" id="ARBA00004123"/>
    </source>
</evidence>
<feature type="region of interest" description="Disordered" evidence="7">
    <location>
        <begin position="322"/>
        <end position="345"/>
    </location>
</feature>
<organism evidence="9 10">
    <name type="scientific">Claviceps pusilla</name>
    <dbReference type="NCBI Taxonomy" id="123648"/>
    <lineage>
        <taxon>Eukaryota</taxon>
        <taxon>Fungi</taxon>
        <taxon>Dikarya</taxon>
        <taxon>Ascomycota</taxon>
        <taxon>Pezizomycotina</taxon>
        <taxon>Sordariomycetes</taxon>
        <taxon>Hypocreomycetidae</taxon>
        <taxon>Hypocreales</taxon>
        <taxon>Clavicipitaceae</taxon>
        <taxon>Claviceps</taxon>
    </lineage>
</organism>
<dbReference type="Proteomes" id="UP000748025">
    <property type="component" value="Unassembled WGS sequence"/>
</dbReference>
<comment type="caution">
    <text evidence="9">The sequence shown here is derived from an EMBL/GenBank/DDBJ whole genome shotgun (WGS) entry which is preliminary data.</text>
</comment>
<feature type="region of interest" description="Disordered" evidence="7">
    <location>
        <begin position="646"/>
        <end position="674"/>
    </location>
</feature>
<comment type="subcellular location">
    <subcellularLocation>
        <location evidence="1 6">Nucleus</location>
    </subcellularLocation>
</comment>
<dbReference type="Pfam" id="PF00250">
    <property type="entry name" value="Forkhead"/>
    <property type="match status" value="1"/>
</dbReference>
<keyword evidence="4" id="KW-0804">Transcription</keyword>
<dbReference type="PANTHER" id="PTHR45881">
    <property type="entry name" value="CHECKPOINT SUPPRESSOR 1-LIKE, ISOFORM A-RELATED"/>
    <property type="match status" value="1"/>
</dbReference>
<dbReference type="SMART" id="SM00339">
    <property type="entry name" value="FH"/>
    <property type="match status" value="1"/>
</dbReference>
<evidence type="ECO:0000256" key="3">
    <source>
        <dbReference type="ARBA" id="ARBA00023125"/>
    </source>
</evidence>
<feature type="compositionally biased region" description="Low complexity" evidence="7">
    <location>
        <begin position="521"/>
        <end position="532"/>
    </location>
</feature>
<dbReference type="InterPro" id="IPR001766">
    <property type="entry name" value="Fork_head_dom"/>
</dbReference>
<dbReference type="GO" id="GO:0001228">
    <property type="term" value="F:DNA-binding transcription activator activity, RNA polymerase II-specific"/>
    <property type="evidence" value="ECO:0007669"/>
    <property type="project" value="UniProtKB-ARBA"/>
</dbReference>
<evidence type="ECO:0000256" key="4">
    <source>
        <dbReference type="ARBA" id="ARBA00023163"/>
    </source>
</evidence>
<evidence type="ECO:0000256" key="2">
    <source>
        <dbReference type="ARBA" id="ARBA00023015"/>
    </source>
</evidence>
<dbReference type="PANTHER" id="PTHR45881:SF1">
    <property type="entry name" value="FORK HEAD PROTEIN HOMOLOG 2"/>
    <property type="match status" value="1"/>
</dbReference>
<keyword evidence="10" id="KW-1185">Reference proteome</keyword>
<feature type="DNA-binding region" description="Fork-head" evidence="6">
    <location>
        <begin position="199"/>
        <end position="294"/>
    </location>
</feature>
<evidence type="ECO:0000313" key="10">
    <source>
        <dbReference type="Proteomes" id="UP000748025"/>
    </source>
</evidence>
<protein>
    <recommendedName>
        <fullName evidence="8">Fork-head domain-containing protein</fullName>
    </recommendedName>
</protein>
<name>A0A9P7T3I0_9HYPO</name>
<proteinExistence type="predicted"/>
<dbReference type="FunFam" id="1.10.10.10:FF:000260">
    <property type="entry name" value="Forkhead transcription factor (Sep1)"/>
    <property type="match status" value="1"/>
</dbReference>
<dbReference type="PROSITE" id="PS50039">
    <property type="entry name" value="FORK_HEAD_3"/>
    <property type="match status" value="1"/>
</dbReference>
<dbReference type="GO" id="GO:0005634">
    <property type="term" value="C:nucleus"/>
    <property type="evidence" value="ECO:0007669"/>
    <property type="project" value="UniProtKB-SubCell"/>
</dbReference>
<feature type="region of interest" description="Disordered" evidence="7">
    <location>
        <begin position="1"/>
        <end position="83"/>
    </location>
</feature>
<feature type="region of interest" description="Disordered" evidence="7">
    <location>
        <begin position="266"/>
        <end position="306"/>
    </location>
</feature>
<feature type="compositionally biased region" description="Polar residues" evidence="7">
    <location>
        <begin position="785"/>
        <end position="805"/>
    </location>
</feature>
<evidence type="ECO:0000256" key="5">
    <source>
        <dbReference type="ARBA" id="ARBA00023242"/>
    </source>
</evidence>
<accession>A0A9P7T3I0</accession>
<dbReference type="EMBL" id="SRPW01000129">
    <property type="protein sequence ID" value="KAG6017545.1"/>
    <property type="molecule type" value="Genomic_DNA"/>
</dbReference>
<dbReference type="SUPFAM" id="SSF46785">
    <property type="entry name" value="Winged helix' DNA-binding domain"/>
    <property type="match status" value="1"/>
</dbReference>
<reference evidence="9" key="1">
    <citation type="journal article" date="2020" name="bioRxiv">
        <title>Whole genome comparisons of ergot fungi reveals the divergence and evolution of species within the genus Claviceps are the result of varying mechanisms driving genome evolution and host range expansion.</title>
        <authorList>
            <person name="Wyka S.A."/>
            <person name="Mondo S.J."/>
            <person name="Liu M."/>
            <person name="Dettman J."/>
            <person name="Nalam V."/>
            <person name="Broders K.D."/>
        </authorList>
    </citation>
    <scope>NUCLEOTIDE SEQUENCE</scope>
    <source>
        <strain evidence="9">CCC 602</strain>
    </source>
</reference>
<dbReference type="OrthoDB" id="5954824at2759"/>
<dbReference type="CDD" id="cd00059">
    <property type="entry name" value="FH_FOX"/>
    <property type="match status" value="1"/>
</dbReference>
<feature type="region of interest" description="Disordered" evidence="7">
    <location>
        <begin position="519"/>
        <end position="549"/>
    </location>
</feature>
<dbReference type="PRINTS" id="PR00053">
    <property type="entry name" value="FORKHEAD"/>
</dbReference>
<sequence length="805" mass="86950">MARATPFSGPNEPLHIFQDNDFDRNAPMTSHAPMPSVTKPARRPLSSSNSNVILNAPVAPNGGRSPHKATSSSPRSPLKTSTCGNKLNIVSMAPPMIMTCTTDSLEKKPQLSKFKTGLQRPQFDMMSFGKENIHPQILPAPATINLTIESYYQKPNGNKRCLLDAAQIKDSRCAKKIKTEDATLPPHDSFPAITDDGSKPAHSYAQLIGMAILRSPLRRLTLAQIYKWISDNYSFYSPTDAGWQNSIRHNLSLHKNFIKIERPKDDPGKGNYWGIEPGTESQFLKDRSTKKAAPTAENLPVMSTRLEPSRPFTAPLLQEPALPSQQHQPTPPRPPTAPSTLSSTVPSAAPGIALAAAPSAAPAIAPAIAPGTVHNSTLPPLPTSQAAPLPTPAELSSDATIPVSDSMGQEDAGDKFADMDLPGESSMYSPLPANMHSSPPVSRHTDAGDGTPPPKPRNPASSVSRSRKRKFGSMDDSGYISSLESSAMRPNAKALLLTSEADRPRIKRGRAEEEIARLRHSSPFSPSKSSRSLAYGPISSSPLRQTNDRHILPPLTPMVKMKPPARPPPSASPNTNLRIHRDKVRHMLQSPLRRDGGVYEDVIPWSPAFNLDDAVYAYDSMAMQQSNDFDIYEDFSGMAHGSIFPSIGSTDAGSPVKRSAKRPRLDRPVSSSVLGDVTNSASKKAMNLAPVLKFPDNNSPSRFFETPSKAFEGMSSPSKLFHQQSPSRMGSPIKFSTVLDVPLDGGDWPSIGMGATHYGSNTSPEGSDFTGLDILQGFEKIGAGSHTSNQKSLSKNNKPSLNRSF</sequence>
<dbReference type="AlphaFoldDB" id="A0A9P7T3I0"/>
<dbReference type="Gene3D" id="1.10.10.10">
    <property type="entry name" value="Winged helix-like DNA-binding domain superfamily/Winged helix DNA-binding domain"/>
    <property type="match status" value="1"/>
</dbReference>
<evidence type="ECO:0000259" key="8">
    <source>
        <dbReference type="PROSITE" id="PS50039"/>
    </source>
</evidence>
<keyword evidence="2" id="KW-0805">Transcription regulation</keyword>
<dbReference type="InterPro" id="IPR036388">
    <property type="entry name" value="WH-like_DNA-bd_sf"/>
</dbReference>
<evidence type="ECO:0000313" key="9">
    <source>
        <dbReference type="EMBL" id="KAG6017545.1"/>
    </source>
</evidence>
<feature type="region of interest" description="Disordered" evidence="7">
    <location>
        <begin position="376"/>
        <end position="485"/>
    </location>
</feature>
<feature type="region of interest" description="Disordered" evidence="7">
    <location>
        <begin position="783"/>
        <end position="805"/>
    </location>
</feature>
<dbReference type="InterPro" id="IPR036390">
    <property type="entry name" value="WH_DNA-bd_sf"/>
</dbReference>
<keyword evidence="3 6" id="KW-0238">DNA-binding</keyword>
<dbReference type="GO" id="GO:0000978">
    <property type="term" value="F:RNA polymerase II cis-regulatory region sequence-specific DNA binding"/>
    <property type="evidence" value="ECO:0007669"/>
    <property type="project" value="UniProtKB-ARBA"/>
</dbReference>
<gene>
    <name evidence="9" type="ORF">E4U43_000934</name>
</gene>
<keyword evidence="5 6" id="KW-0539">Nucleus</keyword>
<dbReference type="PROSITE" id="PS00658">
    <property type="entry name" value="FORK_HEAD_2"/>
    <property type="match status" value="1"/>
</dbReference>